<keyword evidence="2" id="KW-1185">Reference proteome</keyword>
<gene>
    <name evidence="1" type="ORF">LYNGBM3L_03260</name>
</gene>
<dbReference type="HOGENOM" id="CLU_3119956_0_0_3"/>
<reference evidence="2" key="1">
    <citation type="journal article" date="2011" name="Proc. Natl. Acad. Sci. U.S.A.">
        <title>Genomic insights into the physiology and ecology of the marine filamentous cyanobacterium Lyngbya majuscula.</title>
        <authorList>
            <person name="Jones A.C."/>
            <person name="Monroe E.A."/>
            <person name="Podell S."/>
            <person name="Hess W.R."/>
            <person name="Klages S."/>
            <person name="Esquenazi E."/>
            <person name="Niessen S."/>
            <person name="Hoover H."/>
            <person name="Rothmann M."/>
            <person name="Lasken R.S."/>
            <person name="Yates J.R.III."/>
            <person name="Reinhardt R."/>
            <person name="Kube M."/>
            <person name="Burkart M.D."/>
            <person name="Allen E.E."/>
            <person name="Dorrestein P.C."/>
            <person name="Gerwick W.H."/>
            <person name="Gerwick L."/>
        </authorList>
    </citation>
    <scope>NUCLEOTIDE SEQUENCE [LARGE SCALE GENOMIC DNA]</scope>
    <source>
        <strain evidence="2">3L</strain>
    </source>
</reference>
<name>F4XIJ2_9CYAN</name>
<evidence type="ECO:0000313" key="1">
    <source>
        <dbReference type="EMBL" id="EGJ35504.1"/>
    </source>
</evidence>
<dbReference type="Proteomes" id="UP000003959">
    <property type="component" value="Unassembled WGS sequence"/>
</dbReference>
<proteinExistence type="predicted"/>
<organism evidence="1 2">
    <name type="scientific">Moorena producens 3L</name>
    <dbReference type="NCBI Taxonomy" id="489825"/>
    <lineage>
        <taxon>Bacteria</taxon>
        <taxon>Bacillati</taxon>
        <taxon>Cyanobacteriota</taxon>
        <taxon>Cyanophyceae</taxon>
        <taxon>Coleofasciculales</taxon>
        <taxon>Coleofasciculaceae</taxon>
        <taxon>Moorena</taxon>
    </lineage>
</organism>
<accession>F4XIJ2</accession>
<sequence>MRFIPRNSKVKQSGNLTANLFDFIKYFLLLQDFLYDHAGHRKQSRLFTAF</sequence>
<dbReference type="EMBL" id="GL890819">
    <property type="protein sequence ID" value="EGJ35504.1"/>
    <property type="molecule type" value="Genomic_DNA"/>
</dbReference>
<evidence type="ECO:0000313" key="2">
    <source>
        <dbReference type="Proteomes" id="UP000003959"/>
    </source>
</evidence>
<protein>
    <submittedName>
        <fullName evidence="1">Uncharacterized protein</fullName>
    </submittedName>
</protein>
<dbReference type="AlphaFoldDB" id="F4XIJ2"/>